<evidence type="ECO:0000256" key="1">
    <source>
        <dbReference type="SAM" id="Phobius"/>
    </source>
</evidence>
<keyword evidence="1" id="KW-0472">Membrane</keyword>
<dbReference type="AlphaFoldDB" id="A0A2S5KLY5"/>
<accession>A0A2S5KLY5</accession>
<proteinExistence type="predicted"/>
<feature type="transmembrane region" description="Helical" evidence="1">
    <location>
        <begin position="53"/>
        <end position="78"/>
    </location>
</feature>
<comment type="caution">
    <text evidence="2">The sequence shown here is derived from an EMBL/GenBank/DDBJ whole genome shotgun (WGS) entry which is preliminary data.</text>
</comment>
<organism evidence="2 3">
    <name type="scientific">Proteobacteria bacterium 228</name>
    <dbReference type="NCBI Taxonomy" id="2083153"/>
    <lineage>
        <taxon>Bacteria</taxon>
        <taxon>Pseudomonadati</taxon>
        <taxon>Pseudomonadota</taxon>
    </lineage>
</organism>
<dbReference type="Proteomes" id="UP000238196">
    <property type="component" value="Unassembled WGS sequence"/>
</dbReference>
<protein>
    <submittedName>
        <fullName evidence="2">Uncharacterized protein</fullName>
    </submittedName>
</protein>
<evidence type="ECO:0000313" key="3">
    <source>
        <dbReference type="Proteomes" id="UP000238196"/>
    </source>
</evidence>
<feature type="non-terminal residue" evidence="2">
    <location>
        <position position="94"/>
    </location>
</feature>
<sequence>MDHEMIRMGKMRGEILFLLFVFAHFSGKLFAPFSALVYIFVFIPIAFEDGKALLHLLMLPIGGLVLWVGGHVGMEYIIPWLIKHTRPQYELNRR</sequence>
<name>A0A2S5KLY5_9PROT</name>
<reference evidence="2 3" key="1">
    <citation type="submission" date="2018-02" db="EMBL/GenBank/DDBJ databases">
        <title>novel marine gammaproteobacteria from coastal saline agro ecosystem.</title>
        <authorList>
            <person name="Krishnan R."/>
            <person name="Ramesh Kumar N."/>
        </authorList>
    </citation>
    <scope>NUCLEOTIDE SEQUENCE [LARGE SCALE GENOMIC DNA]</scope>
    <source>
        <strain evidence="2 3">228</strain>
    </source>
</reference>
<gene>
    <name evidence="2" type="ORF">C4K68_18500</name>
</gene>
<keyword evidence="1" id="KW-0812">Transmembrane</keyword>
<dbReference type="EMBL" id="PRLP01000066">
    <property type="protein sequence ID" value="PPC75831.1"/>
    <property type="molecule type" value="Genomic_DNA"/>
</dbReference>
<evidence type="ECO:0000313" key="2">
    <source>
        <dbReference type="EMBL" id="PPC75831.1"/>
    </source>
</evidence>
<keyword evidence="1" id="KW-1133">Transmembrane helix</keyword>
<feature type="transmembrane region" description="Helical" evidence="1">
    <location>
        <begin position="15"/>
        <end position="47"/>
    </location>
</feature>